<protein>
    <submittedName>
        <fullName evidence="1">Uncharacterized protein</fullName>
    </submittedName>
</protein>
<organism evidence="1 2">
    <name type="scientific">Asbolus verrucosus</name>
    <name type="common">Desert ironclad beetle</name>
    <dbReference type="NCBI Taxonomy" id="1661398"/>
    <lineage>
        <taxon>Eukaryota</taxon>
        <taxon>Metazoa</taxon>
        <taxon>Ecdysozoa</taxon>
        <taxon>Arthropoda</taxon>
        <taxon>Hexapoda</taxon>
        <taxon>Insecta</taxon>
        <taxon>Pterygota</taxon>
        <taxon>Neoptera</taxon>
        <taxon>Endopterygota</taxon>
        <taxon>Coleoptera</taxon>
        <taxon>Polyphaga</taxon>
        <taxon>Cucujiformia</taxon>
        <taxon>Tenebrionidae</taxon>
        <taxon>Pimeliinae</taxon>
        <taxon>Asbolus</taxon>
    </lineage>
</organism>
<reference evidence="1 2" key="1">
    <citation type="submission" date="2017-03" db="EMBL/GenBank/DDBJ databases">
        <title>Genome of the blue death feigning beetle - Asbolus verrucosus.</title>
        <authorList>
            <person name="Rider S.D."/>
        </authorList>
    </citation>
    <scope>NUCLEOTIDE SEQUENCE [LARGE SCALE GENOMIC DNA]</scope>
    <source>
        <strain evidence="1">Butters</strain>
        <tissue evidence="1">Head and leg muscle</tissue>
    </source>
</reference>
<dbReference type="OrthoDB" id="8195099at2759"/>
<gene>
    <name evidence="1" type="ORF">BDFB_014533</name>
</gene>
<feature type="non-terminal residue" evidence="1">
    <location>
        <position position="1"/>
    </location>
</feature>
<dbReference type="AlphaFoldDB" id="A0A482W420"/>
<accession>A0A482W420</accession>
<proteinExistence type="predicted"/>
<dbReference type="EMBL" id="QDEB01035708">
    <property type="protein sequence ID" value="RZC39298.1"/>
    <property type="molecule type" value="Genomic_DNA"/>
</dbReference>
<keyword evidence="2" id="KW-1185">Reference proteome</keyword>
<dbReference type="Proteomes" id="UP000292052">
    <property type="component" value="Unassembled WGS sequence"/>
</dbReference>
<sequence>ILTIEHKSFLLELYFRNGVKTGKLVFSVQARFEEFRKRLPTDADSLSYQDIHFFVKYVPFFRETGSIDKKKGIGRPKKRTPEVVERVLGLMEPTRLKSILKLSQQI</sequence>
<comment type="caution">
    <text evidence="1">The sequence shown here is derived from an EMBL/GenBank/DDBJ whole genome shotgun (WGS) entry which is preliminary data.</text>
</comment>
<evidence type="ECO:0000313" key="2">
    <source>
        <dbReference type="Proteomes" id="UP000292052"/>
    </source>
</evidence>
<evidence type="ECO:0000313" key="1">
    <source>
        <dbReference type="EMBL" id="RZC39298.1"/>
    </source>
</evidence>
<name>A0A482W420_ASBVE</name>